<keyword evidence="2" id="KW-1133">Transmembrane helix</keyword>
<keyword evidence="2" id="KW-0812">Transmembrane</keyword>
<reference evidence="3 4" key="1">
    <citation type="journal article" date="2015" name="Genome Biol. Evol.">
        <title>Comparative Genomics of a Bacterivorous Green Alga Reveals Evolutionary Causalities and Consequences of Phago-Mixotrophic Mode of Nutrition.</title>
        <authorList>
            <person name="Burns J.A."/>
            <person name="Paasch A."/>
            <person name="Narechania A."/>
            <person name="Kim E."/>
        </authorList>
    </citation>
    <scope>NUCLEOTIDE SEQUENCE [LARGE SCALE GENOMIC DNA]</scope>
    <source>
        <strain evidence="3 4">PLY_AMNH</strain>
    </source>
</reference>
<keyword evidence="2" id="KW-0472">Membrane</keyword>
<accession>A0AAE0GDE9</accession>
<organism evidence="3 4">
    <name type="scientific">Cymbomonas tetramitiformis</name>
    <dbReference type="NCBI Taxonomy" id="36881"/>
    <lineage>
        <taxon>Eukaryota</taxon>
        <taxon>Viridiplantae</taxon>
        <taxon>Chlorophyta</taxon>
        <taxon>Pyramimonadophyceae</taxon>
        <taxon>Pyramimonadales</taxon>
        <taxon>Pyramimonadaceae</taxon>
        <taxon>Cymbomonas</taxon>
    </lineage>
</organism>
<evidence type="ECO:0000313" key="4">
    <source>
        <dbReference type="Proteomes" id="UP001190700"/>
    </source>
</evidence>
<dbReference type="EMBL" id="LGRX02006884">
    <property type="protein sequence ID" value="KAK3275952.1"/>
    <property type="molecule type" value="Genomic_DNA"/>
</dbReference>
<evidence type="ECO:0000256" key="2">
    <source>
        <dbReference type="SAM" id="Phobius"/>
    </source>
</evidence>
<evidence type="ECO:0000256" key="1">
    <source>
        <dbReference type="SAM" id="MobiDB-lite"/>
    </source>
</evidence>
<dbReference type="Proteomes" id="UP001190700">
    <property type="component" value="Unassembled WGS sequence"/>
</dbReference>
<dbReference type="AlphaFoldDB" id="A0AAE0GDE9"/>
<gene>
    <name evidence="3" type="ORF">CYMTET_15950</name>
</gene>
<name>A0AAE0GDE9_9CHLO</name>
<sequence length="182" mass="19884">MVQIKVEAALKAEHKHSHERTGEQPRTELATTGLGPRRPKTANVECTFGRRGPNPVVANSVRGCSPLRSCECLCSAFSATSAFICTIVNGAYCIECGKDTKLECNKGILPTKSTRVDEAVDGISRRVFIMQFVFIVLLGTIGNIWQSSIAPLSPYLGYDPHARPGEEHSAFPSVRFRVESCE</sequence>
<keyword evidence="4" id="KW-1185">Reference proteome</keyword>
<feature type="transmembrane region" description="Helical" evidence="2">
    <location>
        <begin position="127"/>
        <end position="145"/>
    </location>
</feature>
<comment type="caution">
    <text evidence="3">The sequence shown here is derived from an EMBL/GenBank/DDBJ whole genome shotgun (WGS) entry which is preliminary data.</text>
</comment>
<protein>
    <submittedName>
        <fullName evidence="3">Uncharacterized protein</fullName>
    </submittedName>
</protein>
<evidence type="ECO:0000313" key="3">
    <source>
        <dbReference type="EMBL" id="KAK3275952.1"/>
    </source>
</evidence>
<feature type="region of interest" description="Disordered" evidence="1">
    <location>
        <begin position="11"/>
        <end position="35"/>
    </location>
</feature>
<proteinExistence type="predicted"/>